<evidence type="ECO:0000256" key="1">
    <source>
        <dbReference type="ARBA" id="ARBA00010613"/>
    </source>
</evidence>
<dbReference type="Proteomes" id="UP001174210">
    <property type="component" value="Unassembled WGS sequence"/>
</dbReference>
<gene>
    <name evidence="3" type="ORF">P5G59_05810</name>
</gene>
<dbReference type="GO" id="GO:0016787">
    <property type="term" value="F:hydrolase activity"/>
    <property type="evidence" value="ECO:0007669"/>
    <property type="project" value="UniProtKB-KW"/>
</dbReference>
<dbReference type="RefSeq" id="WP_301217012.1">
    <property type="nucleotide sequence ID" value="NZ_JAROCB010000001.1"/>
</dbReference>
<accession>A0ABT8IV04</accession>
<dbReference type="Pfam" id="PF00795">
    <property type="entry name" value="CN_hydrolase"/>
    <property type="match status" value="1"/>
</dbReference>
<evidence type="ECO:0000313" key="4">
    <source>
        <dbReference type="Proteomes" id="UP001174210"/>
    </source>
</evidence>
<dbReference type="PROSITE" id="PS50263">
    <property type="entry name" value="CN_HYDROLASE"/>
    <property type="match status" value="1"/>
</dbReference>
<dbReference type="CDD" id="cd07581">
    <property type="entry name" value="nitrilase_3"/>
    <property type="match status" value="1"/>
</dbReference>
<comment type="caution">
    <text evidence="3">The sequence shown here is derived from an EMBL/GenBank/DDBJ whole genome shotgun (WGS) entry which is preliminary data.</text>
</comment>
<organism evidence="3 4">
    <name type="scientific">Leifsonia virtsii</name>
    <dbReference type="NCBI Taxonomy" id="3035915"/>
    <lineage>
        <taxon>Bacteria</taxon>
        <taxon>Bacillati</taxon>
        <taxon>Actinomycetota</taxon>
        <taxon>Actinomycetes</taxon>
        <taxon>Micrococcales</taxon>
        <taxon>Microbacteriaceae</taxon>
        <taxon>Leifsonia</taxon>
    </lineage>
</organism>
<protein>
    <submittedName>
        <fullName evidence="3">Carbon-nitrogen hydrolase family protein</fullName>
    </submittedName>
</protein>
<dbReference type="InterPro" id="IPR003010">
    <property type="entry name" value="C-N_Hydrolase"/>
</dbReference>
<keyword evidence="4" id="KW-1185">Reference proteome</keyword>
<sequence length="278" mass="29584">MSDRPAELTVEGRSIGVAVVQFAPGEDRVHNRDVVAGLIAVAASRGARLAVLPEYASYFTDPLGPSFARNAEPLDGEFVGGLAAAAREHGVTVVAGLVERTDEARKFSNTLVAVGDSGDVLATYRKQHLYDAFGARESEWVVPGPVEEPQMFAVDGVTVGLQTCFDLRFPEVTRRLADAGADLVAVPAEWVRGPLKEFHWTTLLAARAIENTLYVAAADHPPSIGVGSSAIVDPMGVTVAGLGETTGVAVAEVSTARIREVRERNPALALRRYRVVAR</sequence>
<dbReference type="InterPro" id="IPR036526">
    <property type="entry name" value="C-N_Hydrolase_sf"/>
</dbReference>
<evidence type="ECO:0000313" key="3">
    <source>
        <dbReference type="EMBL" id="MDN4596646.1"/>
    </source>
</evidence>
<reference evidence="3" key="1">
    <citation type="submission" date="2023-03" db="EMBL/GenBank/DDBJ databases">
        <title>MT1 and MT2 Draft Genomes of Novel Species.</title>
        <authorList>
            <person name="Venkateswaran K."/>
        </authorList>
    </citation>
    <scope>NUCLEOTIDE SEQUENCE</scope>
    <source>
        <strain evidence="3">F6_8S_P_1A</strain>
    </source>
</reference>
<keyword evidence="3" id="KW-0378">Hydrolase</keyword>
<evidence type="ECO:0000259" key="2">
    <source>
        <dbReference type="PROSITE" id="PS50263"/>
    </source>
</evidence>
<dbReference type="EMBL" id="JAROCB010000001">
    <property type="protein sequence ID" value="MDN4596646.1"/>
    <property type="molecule type" value="Genomic_DNA"/>
</dbReference>
<dbReference type="Gene3D" id="3.60.110.10">
    <property type="entry name" value="Carbon-nitrogen hydrolase"/>
    <property type="match status" value="1"/>
</dbReference>
<name>A0ABT8IV04_9MICO</name>
<dbReference type="PANTHER" id="PTHR23088:SF27">
    <property type="entry name" value="DEAMINATED GLUTATHIONE AMIDASE"/>
    <property type="match status" value="1"/>
</dbReference>
<proteinExistence type="inferred from homology"/>
<comment type="similarity">
    <text evidence="1">Belongs to the carbon-nitrogen hydrolase superfamily. NIT1/NIT2 family.</text>
</comment>
<feature type="domain" description="CN hydrolase" evidence="2">
    <location>
        <begin position="15"/>
        <end position="255"/>
    </location>
</feature>
<dbReference type="PANTHER" id="PTHR23088">
    <property type="entry name" value="NITRILASE-RELATED"/>
    <property type="match status" value="1"/>
</dbReference>
<dbReference type="SUPFAM" id="SSF56317">
    <property type="entry name" value="Carbon-nitrogen hydrolase"/>
    <property type="match status" value="1"/>
</dbReference>